<keyword evidence="5" id="KW-1185">Reference proteome</keyword>
<sequence length="895" mass="99647">MSEKLYGRNRDSVADIELDLHNVFLEHPDVTVDEATGQPSLPATALPYIFREFAAIQNGRELMEPYEMEQLKVILETHPDIDVNPAMLLGFIANRTRDNSSASPPPGTPPMQEGELEGRGRKGGRSGSGSDSRSSSSDSVGTSRNHSRPSSRAGSHGAVPQTPKSGSFFDASRRQRSTPLANAPSSWAAKRPPHHRRKSDAGSRSDSEQMSASPSAYGGRPAGRIRAPSNPTSPSMSMMDDLPSSPPGRFSRPSSRQQGRRRDNLDDDLHSHNDQFDYTLRQGLNSLPMPHANDSDSDSDDEARMQDMIMDRSAASSAASMMPQDRVEALQRVNDDLQKKLMEMERTTQRKLAEQEAEQEDLQMKLDEVVSELSAAKREEKELRLKERTTQSQIQALELDVARLTRQLEASKNSYANLQKQYQDQLSETSKYRAELREREDSMRNAREEKELTGMELRKLKLEGESYEARIAQLEQELAVATQAHVQLDEQKQENLLLKETIDRMRFDLDEMRSNNASVLAGGGSSGHSSAANTISKSLGAELMGRMKWMEDAQEDDDDAEKSPEPAEAAHNNEEEEDTEGEDVIQTIITRKKRKVQSRAATIQNLQRREFEERKEYSDTGTQYDLELFYVSSKAQTDPEPKILTASGSTQTDPEPEPVVVEVTPPRPDTAEMEIQTEPEPEEPKATIDAPPAYKKELSQEEQEEHDWRVTVATLKKYHPGARLEEGVPGGVSLDALEDWRALQEELGVSCLVVDKILENSPRTDLPRAPSDSDSSSSRRRRSGGRFYNIYNTYVYGGADKPPHPHSNANPFPAIPSAFFWIGVTSIAFLAVGPSLFVPYYAVPGGPTMHDRAVWNSFNTMKYNGEGFGNEADALWGLLGKVTGGAARMVRGWPQ</sequence>
<evidence type="ECO:0000256" key="1">
    <source>
        <dbReference type="SAM" id="Coils"/>
    </source>
</evidence>
<gene>
    <name evidence="4" type="ORF">MCHLO_11941</name>
</gene>
<evidence type="ECO:0000256" key="3">
    <source>
        <dbReference type="SAM" id="Phobius"/>
    </source>
</evidence>
<dbReference type="Proteomes" id="UP000815677">
    <property type="component" value="Unassembled WGS sequence"/>
</dbReference>
<protein>
    <submittedName>
        <fullName evidence="4">Uncharacterized protein</fullName>
    </submittedName>
</protein>
<evidence type="ECO:0000256" key="2">
    <source>
        <dbReference type="SAM" id="MobiDB-lite"/>
    </source>
</evidence>
<feature type="region of interest" description="Disordered" evidence="2">
    <location>
        <begin position="762"/>
        <end position="783"/>
    </location>
</feature>
<feature type="region of interest" description="Disordered" evidence="2">
    <location>
        <begin position="552"/>
        <end position="583"/>
    </location>
</feature>
<feature type="compositionally biased region" description="Low complexity" evidence="2">
    <location>
        <begin position="128"/>
        <end position="144"/>
    </location>
</feature>
<feature type="compositionally biased region" description="Acidic residues" evidence="2">
    <location>
        <begin position="574"/>
        <end position="583"/>
    </location>
</feature>
<feature type="region of interest" description="Disordered" evidence="2">
    <location>
        <begin position="636"/>
        <end position="665"/>
    </location>
</feature>
<feature type="compositionally biased region" description="Low complexity" evidence="2">
    <location>
        <begin position="228"/>
        <end position="257"/>
    </location>
</feature>
<feature type="transmembrane region" description="Helical" evidence="3">
    <location>
        <begin position="818"/>
        <end position="843"/>
    </location>
</feature>
<dbReference type="EMBL" id="DF848919">
    <property type="protein sequence ID" value="GAT55140.1"/>
    <property type="molecule type" value="Genomic_DNA"/>
</dbReference>
<feature type="region of interest" description="Disordered" evidence="2">
    <location>
        <begin position="96"/>
        <end position="306"/>
    </location>
</feature>
<name>A0ABQ0LVN9_MYCCL</name>
<proteinExistence type="predicted"/>
<keyword evidence="3" id="KW-0812">Transmembrane</keyword>
<feature type="compositionally biased region" description="Basic and acidic residues" evidence="2">
    <location>
        <begin position="260"/>
        <end position="275"/>
    </location>
</feature>
<evidence type="ECO:0000313" key="5">
    <source>
        <dbReference type="Proteomes" id="UP000815677"/>
    </source>
</evidence>
<keyword evidence="1" id="KW-0175">Coiled coil</keyword>
<keyword evidence="3" id="KW-1133">Transmembrane helix</keyword>
<evidence type="ECO:0000313" key="4">
    <source>
        <dbReference type="EMBL" id="GAT55140.1"/>
    </source>
</evidence>
<feature type="coiled-coil region" evidence="1">
    <location>
        <begin position="327"/>
        <end position="491"/>
    </location>
</feature>
<organism evidence="4 5">
    <name type="scientific">Mycena chlorophos</name>
    <name type="common">Agaric fungus</name>
    <name type="synonym">Agaricus chlorophos</name>
    <dbReference type="NCBI Taxonomy" id="658473"/>
    <lineage>
        <taxon>Eukaryota</taxon>
        <taxon>Fungi</taxon>
        <taxon>Dikarya</taxon>
        <taxon>Basidiomycota</taxon>
        <taxon>Agaricomycotina</taxon>
        <taxon>Agaricomycetes</taxon>
        <taxon>Agaricomycetidae</taxon>
        <taxon>Agaricales</taxon>
        <taxon>Marasmiineae</taxon>
        <taxon>Mycenaceae</taxon>
        <taxon>Mycena</taxon>
    </lineage>
</organism>
<accession>A0ABQ0LVN9</accession>
<reference evidence="4" key="1">
    <citation type="submission" date="2014-09" db="EMBL/GenBank/DDBJ databases">
        <title>Genome sequence of the luminous mushroom Mycena chlorophos for searching fungal bioluminescence genes.</title>
        <authorList>
            <person name="Tanaka Y."/>
            <person name="Kasuga D."/>
            <person name="Oba Y."/>
            <person name="Hase S."/>
            <person name="Sato K."/>
            <person name="Oba Y."/>
            <person name="Sakakibara Y."/>
        </authorList>
    </citation>
    <scope>NUCLEOTIDE SEQUENCE</scope>
</reference>
<keyword evidence="3" id="KW-0472">Membrane</keyword>